<dbReference type="InterPro" id="IPR000835">
    <property type="entry name" value="HTH_MarR-typ"/>
</dbReference>
<organism evidence="2 3">
    <name type="scientific">Allokutzneria albata</name>
    <name type="common">Kibdelosporangium albatum</name>
    <dbReference type="NCBI Taxonomy" id="211114"/>
    <lineage>
        <taxon>Bacteria</taxon>
        <taxon>Bacillati</taxon>
        <taxon>Actinomycetota</taxon>
        <taxon>Actinomycetes</taxon>
        <taxon>Pseudonocardiales</taxon>
        <taxon>Pseudonocardiaceae</taxon>
        <taxon>Allokutzneria</taxon>
    </lineage>
</organism>
<gene>
    <name evidence="2" type="ORF">SAMN04489726_1410</name>
</gene>
<evidence type="ECO:0000313" key="2">
    <source>
        <dbReference type="EMBL" id="SDM39495.1"/>
    </source>
</evidence>
<dbReference type="PANTHER" id="PTHR33164:SF99">
    <property type="entry name" value="MARR FAMILY REGULATORY PROTEIN"/>
    <property type="match status" value="1"/>
</dbReference>
<feature type="domain" description="HTH marR-type" evidence="1">
    <location>
        <begin position="10"/>
        <end position="145"/>
    </location>
</feature>
<accession>A0A1G9SXB3</accession>
<dbReference type="STRING" id="211114.SAMN04489726_1410"/>
<dbReference type="RefSeq" id="WP_030433640.1">
    <property type="nucleotide sequence ID" value="NZ_JOEF01000049.1"/>
</dbReference>
<dbReference type="PROSITE" id="PS50995">
    <property type="entry name" value="HTH_MARR_2"/>
    <property type="match status" value="1"/>
</dbReference>
<dbReference type="Gene3D" id="1.10.10.10">
    <property type="entry name" value="Winged helix-like DNA-binding domain superfamily/Winged helix DNA-binding domain"/>
    <property type="match status" value="1"/>
</dbReference>
<dbReference type="Proteomes" id="UP000183376">
    <property type="component" value="Chromosome I"/>
</dbReference>
<dbReference type="InterPro" id="IPR039422">
    <property type="entry name" value="MarR/SlyA-like"/>
</dbReference>
<keyword evidence="2" id="KW-0238">DNA-binding</keyword>
<dbReference type="GO" id="GO:0003700">
    <property type="term" value="F:DNA-binding transcription factor activity"/>
    <property type="evidence" value="ECO:0007669"/>
    <property type="project" value="InterPro"/>
</dbReference>
<dbReference type="OrthoDB" id="5295456at2"/>
<dbReference type="GO" id="GO:0006950">
    <property type="term" value="P:response to stress"/>
    <property type="evidence" value="ECO:0007669"/>
    <property type="project" value="TreeGrafter"/>
</dbReference>
<keyword evidence="3" id="KW-1185">Reference proteome</keyword>
<evidence type="ECO:0000313" key="3">
    <source>
        <dbReference type="Proteomes" id="UP000183376"/>
    </source>
</evidence>
<dbReference type="AlphaFoldDB" id="A0A1G9SXB3"/>
<dbReference type="Pfam" id="PF12802">
    <property type="entry name" value="MarR_2"/>
    <property type="match status" value="1"/>
</dbReference>
<dbReference type="EMBL" id="LT629701">
    <property type="protein sequence ID" value="SDM39495.1"/>
    <property type="molecule type" value="Genomic_DNA"/>
</dbReference>
<reference evidence="2 3" key="1">
    <citation type="submission" date="2016-10" db="EMBL/GenBank/DDBJ databases">
        <authorList>
            <person name="de Groot N.N."/>
        </authorList>
    </citation>
    <scope>NUCLEOTIDE SEQUENCE [LARGE SCALE GENOMIC DNA]</scope>
    <source>
        <strain evidence="2 3">DSM 44149</strain>
    </source>
</reference>
<dbReference type="PANTHER" id="PTHR33164">
    <property type="entry name" value="TRANSCRIPTIONAL REGULATOR, MARR FAMILY"/>
    <property type="match status" value="1"/>
</dbReference>
<name>A0A1G9SXB3_ALLAB</name>
<dbReference type="eggNOG" id="COG1846">
    <property type="taxonomic scope" value="Bacteria"/>
</dbReference>
<proteinExistence type="predicted"/>
<dbReference type="InterPro" id="IPR036388">
    <property type="entry name" value="WH-like_DNA-bd_sf"/>
</dbReference>
<dbReference type="SMART" id="SM00347">
    <property type="entry name" value="HTH_MARR"/>
    <property type="match status" value="1"/>
</dbReference>
<dbReference type="SUPFAM" id="SSF46785">
    <property type="entry name" value="Winged helix' DNA-binding domain"/>
    <property type="match status" value="1"/>
</dbReference>
<dbReference type="GO" id="GO:0003677">
    <property type="term" value="F:DNA binding"/>
    <property type="evidence" value="ECO:0007669"/>
    <property type="project" value="UniProtKB-KW"/>
</dbReference>
<evidence type="ECO:0000259" key="1">
    <source>
        <dbReference type="PROSITE" id="PS50995"/>
    </source>
</evidence>
<sequence length="165" mass="17634">MTDEPFDDPRLTVVGLLIEVHAGLIAELTAVHAEHGLAGSDFDALLRLARSPGRSLRMSDLATQTGLSTSGVTRIVDRLERRGLVRRDFCATDRRSCWAVLTDAGHDALRGELPALLAVIQRRVVDPLSPAELDGLAQGLRALRDAVRPGAATTTEGEGADHAEP</sequence>
<dbReference type="InterPro" id="IPR036390">
    <property type="entry name" value="WH_DNA-bd_sf"/>
</dbReference>
<protein>
    <submittedName>
        <fullName evidence="2">DNA-binding transcriptional regulator, MarR family</fullName>
    </submittedName>
</protein>